<dbReference type="EMBL" id="JAHCQH010000018">
    <property type="protein sequence ID" value="MBS9478340.1"/>
    <property type="molecule type" value="Genomic_DNA"/>
</dbReference>
<dbReference type="Proteomes" id="UP001166585">
    <property type="component" value="Unassembled WGS sequence"/>
</dbReference>
<dbReference type="InterPro" id="IPR001509">
    <property type="entry name" value="Epimerase_deHydtase"/>
</dbReference>
<reference evidence="2" key="1">
    <citation type="submission" date="2021-05" db="EMBL/GenBank/DDBJ databases">
        <authorList>
            <person name="Sun Q."/>
            <person name="Inoue M."/>
        </authorList>
    </citation>
    <scope>NUCLEOTIDE SEQUENCE</scope>
    <source>
        <strain evidence="2">VKM B-3255</strain>
    </source>
</reference>
<evidence type="ECO:0000259" key="1">
    <source>
        <dbReference type="Pfam" id="PF01370"/>
    </source>
</evidence>
<sequence>MIILEHRHSHHPSRPHTIAVFGAGLVGGAIVRSLIHAGAVLASELPLDWRSGERQQQDLERIRQTILPNHRGGHLERLDLVWAAGKAGFGATWAELDGEMTTFENIIRWAVALHGSASDMQVNLHMLSSAGGLFEGQRFVNRESQARPLRPYGATKLQQEIFAQRHCTGMGLHIYRPSSVYGFGGPKGRSGLVNTLIQNATKHAASRIFGDMDTVRDYILASDIGSFVARGILTNVTLASISTLASGKPTSIMEMLRIIGRVVERPLYLKLESSPSNAGHITFSPSILPAHWRPTDLETGVRQTARHLGLYFERGPEGGDRAALFSVG</sequence>
<name>A0ABS5RAM1_9HYPH</name>
<comment type="caution">
    <text evidence="2">The sequence shown here is derived from an EMBL/GenBank/DDBJ whole genome shotgun (WGS) entry which is preliminary data.</text>
</comment>
<proteinExistence type="predicted"/>
<keyword evidence="3" id="KW-1185">Reference proteome</keyword>
<feature type="domain" description="NAD-dependent epimerase/dehydratase" evidence="1">
    <location>
        <begin position="22"/>
        <end position="227"/>
    </location>
</feature>
<dbReference type="RefSeq" id="WP_213756247.1">
    <property type="nucleotide sequence ID" value="NZ_JAHCQH010000018.1"/>
</dbReference>
<organism evidence="2 3">
    <name type="scientific">Ancylobacter radicis</name>
    <dbReference type="NCBI Taxonomy" id="2836179"/>
    <lineage>
        <taxon>Bacteria</taxon>
        <taxon>Pseudomonadati</taxon>
        <taxon>Pseudomonadota</taxon>
        <taxon>Alphaproteobacteria</taxon>
        <taxon>Hyphomicrobiales</taxon>
        <taxon>Xanthobacteraceae</taxon>
        <taxon>Ancylobacter</taxon>
    </lineage>
</organism>
<evidence type="ECO:0000313" key="2">
    <source>
        <dbReference type="EMBL" id="MBS9478340.1"/>
    </source>
</evidence>
<gene>
    <name evidence="2" type="ORF">KIP89_14590</name>
</gene>
<dbReference type="Gene3D" id="3.40.50.720">
    <property type="entry name" value="NAD(P)-binding Rossmann-like Domain"/>
    <property type="match status" value="1"/>
</dbReference>
<dbReference type="SUPFAM" id="SSF51735">
    <property type="entry name" value="NAD(P)-binding Rossmann-fold domains"/>
    <property type="match status" value="1"/>
</dbReference>
<dbReference type="Pfam" id="PF01370">
    <property type="entry name" value="Epimerase"/>
    <property type="match status" value="1"/>
</dbReference>
<evidence type="ECO:0000313" key="3">
    <source>
        <dbReference type="Proteomes" id="UP001166585"/>
    </source>
</evidence>
<accession>A0ABS5RAM1</accession>
<protein>
    <submittedName>
        <fullName evidence="2">NAD-dependent epimerase/dehydratase family protein</fullName>
    </submittedName>
</protein>
<dbReference type="InterPro" id="IPR036291">
    <property type="entry name" value="NAD(P)-bd_dom_sf"/>
</dbReference>